<feature type="domain" description="RSE1/DDB1/CPSF1 second beta-propeller" evidence="14">
    <location>
        <begin position="583"/>
        <end position="1022"/>
    </location>
</feature>
<dbReference type="InterPro" id="IPR004871">
    <property type="entry name" value="RSE1/DDB1/CPSF1_C"/>
</dbReference>
<feature type="region of interest" description="Disordered" evidence="10">
    <location>
        <begin position="471"/>
        <end position="502"/>
    </location>
</feature>
<evidence type="ECO:0000256" key="7">
    <source>
        <dbReference type="ARBA" id="ARBA00039187"/>
    </source>
</evidence>
<feature type="domain" description="RSE1/DDB1/CPSF1 first beta-propeller" evidence="13">
    <location>
        <begin position="90"/>
        <end position="458"/>
    </location>
</feature>
<evidence type="ECO:0000256" key="4">
    <source>
        <dbReference type="ARBA" id="ARBA00023242"/>
    </source>
</evidence>
<dbReference type="Pfam" id="PF23726">
    <property type="entry name" value="Beta-prop_RSE1_2nd"/>
    <property type="match status" value="1"/>
</dbReference>
<feature type="region of interest" description="Disordered" evidence="10">
    <location>
        <begin position="204"/>
        <end position="233"/>
    </location>
</feature>
<keyword evidence="2" id="KW-0507">mRNA processing</keyword>
<protein>
    <recommendedName>
        <fullName evidence="8">Protein CFT1</fullName>
    </recommendedName>
    <alternativeName>
        <fullName evidence="9">Cleavage factor two protein 1</fullName>
    </alternativeName>
    <alternativeName>
        <fullName evidence="7">Protein cft1</fullName>
    </alternativeName>
</protein>
<evidence type="ECO:0000256" key="2">
    <source>
        <dbReference type="ARBA" id="ARBA00022664"/>
    </source>
</evidence>
<feature type="domain" description="RSE1/DDB1/CPSF1 C-terminal" evidence="12">
    <location>
        <begin position="1093"/>
        <end position="1438"/>
    </location>
</feature>
<comment type="function">
    <text evidence="5">RNA-binding component of the cleavage and polyadenylation factor (CPF) complex, which plays a key role in polyadenylation-dependent pre-mRNA 3'-end formation and cooperates with cleavage factors including the CFIA complex and NAB4/CFIB. Involved in poly(A) site recognition. May be involved in coupling transcription termination and mRNA 3'-end formation.</text>
</comment>
<proteinExistence type="inferred from homology"/>
<keyword evidence="4" id="KW-0539">Nucleus</keyword>
<dbReference type="InterPro" id="IPR018846">
    <property type="entry name" value="Beta-prop_RSE1/DDB1/CPSF1_1st"/>
</dbReference>
<evidence type="ECO:0000256" key="3">
    <source>
        <dbReference type="ARBA" id="ARBA00022884"/>
    </source>
</evidence>
<dbReference type="InterPro" id="IPR015943">
    <property type="entry name" value="WD40/YVTN_repeat-like_dom_sf"/>
</dbReference>
<dbReference type="PANTHER" id="PTHR10644">
    <property type="entry name" value="DNA REPAIR/RNA PROCESSING CPSF FAMILY"/>
    <property type="match status" value="1"/>
</dbReference>
<evidence type="ECO:0000256" key="6">
    <source>
        <dbReference type="ARBA" id="ARBA00038304"/>
    </source>
</evidence>
<gene>
    <name evidence="15" type="ORF">PAC_05166</name>
</gene>
<evidence type="ECO:0000259" key="14">
    <source>
        <dbReference type="Pfam" id="PF23726"/>
    </source>
</evidence>
<evidence type="ECO:0000259" key="12">
    <source>
        <dbReference type="Pfam" id="PF03178"/>
    </source>
</evidence>
<dbReference type="InterPro" id="IPR050358">
    <property type="entry name" value="RSE1/DDB1/CFT1"/>
</dbReference>
<dbReference type="GO" id="GO:0005634">
    <property type="term" value="C:nucleus"/>
    <property type="evidence" value="ECO:0007669"/>
    <property type="project" value="UniProtKB-SubCell"/>
</dbReference>
<dbReference type="STRING" id="576137.A0A1L7WR90"/>
<organism evidence="15 16">
    <name type="scientific">Phialocephala subalpina</name>
    <dbReference type="NCBI Taxonomy" id="576137"/>
    <lineage>
        <taxon>Eukaryota</taxon>
        <taxon>Fungi</taxon>
        <taxon>Dikarya</taxon>
        <taxon>Ascomycota</taxon>
        <taxon>Pezizomycotina</taxon>
        <taxon>Leotiomycetes</taxon>
        <taxon>Helotiales</taxon>
        <taxon>Mollisiaceae</taxon>
        <taxon>Phialocephala</taxon>
        <taxon>Phialocephala fortinii species complex</taxon>
    </lineage>
</organism>
<evidence type="ECO:0000256" key="1">
    <source>
        <dbReference type="ARBA" id="ARBA00004123"/>
    </source>
</evidence>
<evidence type="ECO:0000313" key="15">
    <source>
        <dbReference type="EMBL" id="CZR55279.1"/>
    </source>
</evidence>
<dbReference type="OrthoDB" id="6109at2759"/>
<dbReference type="Pfam" id="PF10433">
    <property type="entry name" value="Beta-prop_RSE1_1st"/>
    <property type="match status" value="1"/>
</dbReference>
<dbReference type="Gene3D" id="2.130.10.10">
    <property type="entry name" value="YVTN repeat-like/Quinoprotein amine dehydrogenase"/>
    <property type="match status" value="2"/>
</dbReference>
<dbReference type="EMBL" id="FJOG01000006">
    <property type="protein sequence ID" value="CZR55279.1"/>
    <property type="molecule type" value="Genomic_DNA"/>
</dbReference>
<dbReference type="GO" id="GO:0006397">
    <property type="term" value="P:mRNA processing"/>
    <property type="evidence" value="ECO:0007669"/>
    <property type="project" value="UniProtKB-KW"/>
</dbReference>
<keyword evidence="11" id="KW-1133">Transmembrane helix</keyword>
<dbReference type="FunFam" id="2.130.10.10:FF:000788">
    <property type="entry name" value="mRNA cleavage and polyadenylation factor subunit"/>
    <property type="match status" value="1"/>
</dbReference>
<keyword evidence="11" id="KW-0812">Transmembrane</keyword>
<feature type="transmembrane region" description="Helical" evidence="11">
    <location>
        <begin position="1607"/>
        <end position="1628"/>
    </location>
</feature>
<dbReference type="GO" id="GO:0003723">
    <property type="term" value="F:RNA binding"/>
    <property type="evidence" value="ECO:0007669"/>
    <property type="project" value="UniProtKB-KW"/>
</dbReference>
<feature type="compositionally biased region" description="Acidic residues" evidence="10">
    <location>
        <begin position="472"/>
        <end position="492"/>
    </location>
</feature>
<keyword evidence="3" id="KW-0694">RNA-binding</keyword>
<sequence length="1689" mass="183430">MQCYTELTPPTAVTHSLSLPFVSTNANNLIVAKTSLLQIFTTKIVSIDAEDSRDEASKQDGKWDATISDDALETSFPGVDSVLRTGGAKRTKLVLVAEYSLSGAVTSLARIKTLTSKSGGEALLVGLKDAKLSLVEWDPERPGISTISIHYYEQDDLQGGPWAPYLKDCVNYISADPGSRCAALKFGSRNLAILPFKQDEEDVNMDDWDEDIDGPRPDKASKTTNGNTGNDDTPYSSSFVLRLPSLDPNLIHPIHLSFLYEYREPTFGILASNTAPSSSLLYERKDYLTYMVFTLDIHQKASTTILSVTGLPYDLTEVIPLPAPVGGALLVGSNELIHIDQAGKANGVAVNMFAKQITSFGLADQSELDMRLEGCRIEQLSIQNGEMIILLQSGDLGILSFRMDGRSVSGLNVRKVSSEAGGSILPGRASTISPLGQNALFIGSESSDSIVLGWSKKSNQLVRRKSRLDLADGNDDMDEEDEEDDDLDDDLYGDGPSATVTATNGVVQGDATNSKAGDYNFQIHDRLVNIAPIIGMTFGRCGTFQDEEEKANSEGVTGDLELVAAVGKQKGGSLAVIHRKIQPKVIGRFEFPEARGIWTMSAKKPTEKGLEAKKEKSTMSGDYGVEAQYDKLMIVSKVLPDGTEQSDVYALTAANFEALTETEFEPAAGPTVEAGTLGNGMRVIQVLKSEVRSYDGEPTNPILNRLLTWRLILDLGLAQILPMFDDDTGAEPKIISASFADPFLLLIRDDSSIFVAQCDDNNELEELEREDDGLLNTKWLTGCLYTGTTGIFAPVQSDKGQKTGENILMFLLSAGGALHIYALPDLSRAVYVAEGLCFVPPVLSADYAARRSAARETLTEIIVADLGDEVSTSPYLIVGLRYKHLDYQLTIWQLRPSNDDLTIYEPFRTSSLSSSDLSATLHFLKIHNPHLARSPEVSAELTAEEGDETRNEPMRAISNVGGYSAVFLPGGSPSFVLKSAKSTPKVLSLEGTGVRGINSFHTAGCDRGFIYADVEGIARVAQLPPASNFAELGVTLRKFDIGEDVHTIAYHPGMQCYVVGTSTRTEFQLPKDDDHHREWAKEDIPFKPTMEQGYLKLVNPVNWTVVNTIPLDAYEMVMCMSTINLEISEHTQERKQLITVGTAICKGEDLPVKGRIYVYDVVSVIPEADRPETNKRLKLVAKEEIARGAVTAISEIGTQGFMLVAQGQKCMVRGLKEDGTLLPVAFLDMNSYTTSMKELRGSGLCVFGDAIKGVWFAGYTEDPYKMILFGKSAKGMEIVAVELLPDGKELYIIAADADCNLHIMQYDPEHPKSIQGHLLLHRSTFSLGGHMPTTMTLLPRTKAASIIPPSPDAMDIAADATIPEHEILIASSTGAISLLSPLGEAQYRRLSTLTSHLTNTLYHACGLNPRAYRIDRDAPEGMVGGRTVVDGTILMRWMELGSQRRAEVAGRVGIDVDEVRDDRTYEPSTYNGITAGLLPQNALAGFMDTECFPPGFERSGRGSISRVFSPGACPEGYGTQSPILLGAEVTTVTCCSSSFSYTSSDPAYFGCLSTLELNNILFVCELSISSVSQSPTVTVTATTTATTTPGTTQSSKSSSGLSTVTKAVIAVGAMLGVLILLGVAVFAWRRHKKKKMPIVGLSAETSRHEDKEVAQYTFQPVELAIGEQKTIRIRTMEMEEWHGTSEMPT</sequence>
<accession>A0A1L7WR90</accession>
<evidence type="ECO:0000256" key="5">
    <source>
        <dbReference type="ARBA" id="ARBA00037232"/>
    </source>
</evidence>
<evidence type="ECO:0000256" key="11">
    <source>
        <dbReference type="SAM" id="Phobius"/>
    </source>
</evidence>
<dbReference type="FunFam" id="2.130.10.10:FF:000625">
    <property type="entry name" value="mRNA cleavage and polyadenylation factor subunit"/>
    <property type="match status" value="1"/>
</dbReference>
<name>A0A1L7WR90_9HELO</name>
<keyword evidence="11" id="KW-0472">Membrane</keyword>
<dbReference type="InterPro" id="IPR058543">
    <property type="entry name" value="Beta-prop_RSE1/DDB1/CPSF1_2nd"/>
</dbReference>
<reference evidence="15 16" key="1">
    <citation type="submission" date="2016-03" db="EMBL/GenBank/DDBJ databases">
        <authorList>
            <person name="Ploux O."/>
        </authorList>
    </citation>
    <scope>NUCLEOTIDE SEQUENCE [LARGE SCALE GENOMIC DNA]</scope>
    <source>
        <strain evidence="15 16">UAMH 11012</strain>
    </source>
</reference>
<feature type="compositionally biased region" description="Low complexity" evidence="10">
    <location>
        <begin position="223"/>
        <end position="233"/>
    </location>
</feature>
<evidence type="ECO:0000259" key="13">
    <source>
        <dbReference type="Pfam" id="PF10433"/>
    </source>
</evidence>
<dbReference type="Proteomes" id="UP000184330">
    <property type="component" value="Unassembled WGS sequence"/>
</dbReference>
<comment type="similarity">
    <text evidence="6">Belongs to the CFT1 family.</text>
</comment>
<evidence type="ECO:0000313" key="16">
    <source>
        <dbReference type="Proteomes" id="UP000184330"/>
    </source>
</evidence>
<dbReference type="Pfam" id="PF03178">
    <property type="entry name" value="CPSF_A"/>
    <property type="match status" value="1"/>
</dbReference>
<evidence type="ECO:0000256" key="8">
    <source>
        <dbReference type="ARBA" id="ARBA00039443"/>
    </source>
</evidence>
<keyword evidence="16" id="KW-1185">Reference proteome</keyword>
<evidence type="ECO:0000256" key="9">
    <source>
        <dbReference type="ARBA" id="ARBA00041264"/>
    </source>
</evidence>
<comment type="subcellular location">
    <subcellularLocation>
        <location evidence="1">Nucleus</location>
    </subcellularLocation>
</comment>
<evidence type="ECO:0000256" key="10">
    <source>
        <dbReference type="SAM" id="MobiDB-lite"/>
    </source>
</evidence>